<feature type="compositionally biased region" description="Acidic residues" evidence="6">
    <location>
        <begin position="788"/>
        <end position="802"/>
    </location>
</feature>
<evidence type="ECO:0000259" key="8">
    <source>
        <dbReference type="PROSITE" id="PS51745"/>
    </source>
</evidence>
<dbReference type="InterPro" id="IPR053793">
    <property type="entry name" value="PB1-like"/>
</dbReference>
<dbReference type="Pfam" id="PF00564">
    <property type="entry name" value="PB1"/>
    <property type="match status" value="1"/>
</dbReference>
<keyword evidence="2" id="KW-0813">Transport</keyword>
<dbReference type="RefSeq" id="XP_004336322.1">
    <property type="nucleotide sequence ID" value="XM_004336274.1"/>
</dbReference>
<feature type="region of interest" description="Disordered" evidence="6">
    <location>
        <begin position="751"/>
        <end position="866"/>
    </location>
</feature>
<keyword evidence="5" id="KW-0653">Protein transport</keyword>
<dbReference type="Gene3D" id="1.25.10.10">
    <property type="entry name" value="Leucine-rich Repeat Variant"/>
    <property type="match status" value="1"/>
</dbReference>
<evidence type="ECO:0000256" key="3">
    <source>
        <dbReference type="ARBA" id="ARBA00022737"/>
    </source>
</evidence>
<evidence type="ECO:0000256" key="1">
    <source>
        <dbReference type="ARBA" id="ARBA00010394"/>
    </source>
</evidence>
<feature type="region of interest" description="Disordered" evidence="6">
    <location>
        <begin position="87"/>
        <end position="106"/>
    </location>
</feature>
<feature type="domain" description="EF-hand" evidence="7">
    <location>
        <begin position="950"/>
        <end position="985"/>
    </location>
</feature>
<dbReference type="STRING" id="1257118.L8GNA6"/>
<dbReference type="AlphaFoldDB" id="L8GNA6"/>
<evidence type="ECO:0000256" key="2">
    <source>
        <dbReference type="ARBA" id="ARBA00022448"/>
    </source>
</evidence>
<dbReference type="Pfam" id="PF13202">
    <property type="entry name" value="EF-hand_5"/>
    <property type="match status" value="1"/>
</dbReference>
<evidence type="ECO:0000259" key="7">
    <source>
        <dbReference type="PROSITE" id="PS50222"/>
    </source>
</evidence>
<name>L8GNA6_ACACF</name>
<feature type="compositionally biased region" description="Polar residues" evidence="6">
    <location>
        <begin position="88"/>
        <end position="98"/>
    </location>
</feature>
<feature type="domain" description="EF-hand" evidence="7">
    <location>
        <begin position="9"/>
        <end position="44"/>
    </location>
</feature>
<feature type="compositionally biased region" description="Low complexity" evidence="6">
    <location>
        <begin position="826"/>
        <end position="848"/>
    </location>
</feature>
<dbReference type="InterPro" id="IPR002048">
    <property type="entry name" value="EF_hand_dom"/>
</dbReference>
<dbReference type="Gene3D" id="1.10.238.10">
    <property type="entry name" value="EF-hand"/>
    <property type="match status" value="2"/>
</dbReference>
<dbReference type="Proteomes" id="UP000011083">
    <property type="component" value="Unassembled WGS sequence"/>
</dbReference>
<dbReference type="PROSITE" id="PS50222">
    <property type="entry name" value="EF_HAND_2"/>
    <property type="match status" value="5"/>
</dbReference>
<dbReference type="SUPFAM" id="SSF47473">
    <property type="entry name" value="EF-hand"/>
    <property type="match status" value="2"/>
</dbReference>
<gene>
    <name evidence="9" type="ORF">ACA1_106800</name>
</gene>
<comment type="similarity">
    <text evidence="1">Belongs to the importin alpha family.</text>
</comment>
<feature type="domain" description="PB1" evidence="8">
    <location>
        <begin position="663"/>
        <end position="742"/>
    </location>
</feature>
<accession>L8GNA6</accession>
<evidence type="ECO:0000256" key="6">
    <source>
        <dbReference type="SAM" id="MobiDB-lite"/>
    </source>
</evidence>
<dbReference type="Gene3D" id="3.10.20.90">
    <property type="entry name" value="Phosphatidylinositol 3-kinase Catalytic Subunit, Chain A, domain 1"/>
    <property type="match status" value="1"/>
</dbReference>
<dbReference type="PANTHER" id="PTHR23316">
    <property type="entry name" value="IMPORTIN ALPHA"/>
    <property type="match status" value="1"/>
</dbReference>
<dbReference type="SMART" id="SM00054">
    <property type="entry name" value="EFh"/>
    <property type="match status" value="5"/>
</dbReference>
<dbReference type="Pfam" id="PF13499">
    <property type="entry name" value="EF-hand_7"/>
    <property type="match status" value="2"/>
</dbReference>
<evidence type="ECO:0000313" key="9">
    <source>
        <dbReference type="EMBL" id="ELR14309.1"/>
    </source>
</evidence>
<dbReference type="GeneID" id="14914923"/>
<dbReference type="GO" id="GO:0005509">
    <property type="term" value="F:calcium ion binding"/>
    <property type="evidence" value="ECO:0007669"/>
    <property type="project" value="InterPro"/>
</dbReference>
<dbReference type="InterPro" id="IPR016024">
    <property type="entry name" value="ARM-type_fold"/>
</dbReference>
<reference evidence="9 10" key="1">
    <citation type="journal article" date="2013" name="Genome Biol.">
        <title>Genome of Acanthamoeba castellanii highlights extensive lateral gene transfer and early evolution of tyrosine kinase signaling.</title>
        <authorList>
            <person name="Clarke M."/>
            <person name="Lohan A.J."/>
            <person name="Liu B."/>
            <person name="Lagkouvardos I."/>
            <person name="Roy S."/>
            <person name="Zafar N."/>
            <person name="Bertelli C."/>
            <person name="Schilde C."/>
            <person name="Kianianmomeni A."/>
            <person name="Burglin T.R."/>
            <person name="Frech C."/>
            <person name="Turcotte B."/>
            <person name="Kopec K.O."/>
            <person name="Synnott J.M."/>
            <person name="Choo C."/>
            <person name="Paponov I."/>
            <person name="Finkler A."/>
            <person name="Soon Heng Tan C."/>
            <person name="Hutchins A.P."/>
            <person name="Weinmeier T."/>
            <person name="Rattei T."/>
            <person name="Chu J.S."/>
            <person name="Gimenez G."/>
            <person name="Irimia M."/>
            <person name="Rigden D.J."/>
            <person name="Fitzpatrick D.A."/>
            <person name="Lorenzo-Morales J."/>
            <person name="Bateman A."/>
            <person name="Chiu C.H."/>
            <person name="Tang P."/>
            <person name="Hegemann P."/>
            <person name="Fromm H."/>
            <person name="Raoult D."/>
            <person name="Greub G."/>
            <person name="Miranda-Saavedra D."/>
            <person name="Chen N."/>
            <person name="Nash P."/>
            <person name="Ginger M.L."/>
            <person name="Horn M."/>
            <person name="Schaap P."/>
            <person name="Caler L."/>
            <person name="Loftus B."/>
        </authorList>
    </citation>
    <scope>NUCLEOTIDE SEQUENCE [LARGE SCALE GENOMIC DNA]</scope>
    <source>
        <strain evidence="9 10">Neff</strain>
    </source>
</reference>
<dbReference type="InterPro" id="IPR011992">
    <property type="entry name" value="EF-hand-dom_pair"/>
</dbReference>
<feature type="domain" description="EF-hand" evidence="7">
    <location>
        <begin position="1030"/>
        <end position="1065"/>
    </location>
</feature>
<dbReference type="PRINTS" id="PR00450">
    <property type="entry name" value="RECOVERIN"/>
</dbReference>
<keyword evidence="10" id="KW-1185">Reference proteome</keyword>
<sequence length="1079" mass="121291">MQEEKLTDLQVAEIKKAFSICDKDGSGSIDLPELKTVMTAILDEEPSEAELAQLMKTIDKDHSGTIEWEEFLDAMTNWFKQDYKVHKSGNSDPMSQKKSNPDRERKDVHKKIKSFFAQFKKGSTFDKIRSELQKEKRLRYLEECKKMLERFPAFHNALNSDNPLSQLEAMTNVVKLLSIVEVFATPQERRGVAEVIIKIFELFVQTGMTPRIIHILQTSDPQRPQLQELAARILTYFIPGPRIASTPEDSLLHPNQMFFKKLVISEGGVPILIKLLHHPVPEVRQQVRGVLALGWLAAHNPECRDHLLHHRVVPALLHISGNVTDLEVAKALSWTFSILCGVTHPRSKLPSWEAIAPMLPHLGNFLFSGDEDVLANVLSALSLVLPGVPEANVCRRLVQLLASSAPRVQRGGLQTITYVLRFDDKQTQFLIDSGLTDALAHLLRSDDELVRVAVCETLIVLAGAIIKADIVPRLLQLLATDELMRWKVAKVVKYITRGNAPQIEYLVKQGVVQALAKSLVHFKVYDQVLTEIYKFCGPSFNFEFVRDVLAALDNIVNVGEMEAEEKQKLNQYALSFDMGCVDSIRGVLQALRYASKDELDAWRQNSHTPGEAPVEDKIRSLLFKIKRVHDGNSEAKISRHISQMIGSVWKEYYKDNQDHLDNKVLVKCYHGDDIRVVEVPRDVRYQDFLSELQGKYVGPLTVTYKDEEGESITIDSQGSLETAIHKHLKEAAKTLKLRISIRGLTAFSPLATPSASLRGSPIPSPRASPPGSPLRKRKRPADDVPVRDDDDDDDEAEAEEEQAAYTAADQQRSEKSRQHDDDEPVAQQPRRIPAAARSSSSSSSSSSSPQTQRRGGYMSGQVSGASSPMPALHFPLATPLIRQGEAFSFGDSLDHIKREEKKALLAQLEQTTHFSRDELEKLYANWLKQARNGYVGREEFEAGLNAIGISDPLIIEQNFSAFDHNKDGKINFREFVTGLSVVQKGTMEERLKFLFDAYDVDGSGTLTPDEVYNIFKASLASKGETISTKEIRDMVDECFRQIDVNGDGEINYEEFKTAVTNQQLMISCFVHYPTDHHQQ</sequence>
<feature type="domain" description="EF-hand" evidence="7">
    <location>
        <begin position="986"/>
        <end position="1021"/>
    </location>
</feature>
<evidence type="ECO:0000313" key="10">
    <source>
        <dbReference type="Proteomes" id="UP000011083"/>
    </source>
</evidence>
<dbReference type="EMBL" id="KB008060">
    <property type="protein sequence ID" value="ELR14309.1"/>
    <property type="molecule type" value="Genomic_DNA"/>
</dbReference>
<dbReference type="SUPFAM" id="SSF54277">
    <property type="entry name" value="CAD &amp; PB1 domains"/>
    <property type="match status" value="1"/>
</dbReference>
<dbReference type="InterPro" id="IPR000270">
    <property type="entry name" value="PB1_dom"/>
</dbReference>
<dbReference type="InterPro" id="IPR011989">
    <property type="entry name" value="ARM-like"/>
</dbReference>
<dbReference type="PROSITE" id="PS51745">
    <property type="entry name" value="PB1"/>
    <property type="match status" value="1"/>
</dbReference>
<dbReference type="SMART" id="SM00666">
    <property type="entry name" value="PB1"/>
    <property type="match status" value="1"/>
</dbReference>
<feature type="compositionally biased region" description="Basic and acidic residues" evidence="6">
    <location>
        <begin position="811"/>
        <end position="820"/>
    </location>
</feature>
<dbReference type="SUPFAM" id="SSF48371">
    <property type="entry name" value="ARM repeat"/>
    <property type="match status" value="1"/>
</dbReference>
<dbReference type="GO" id="GO:0015031">
    <property type="term" value="P:protein transport"/>
    <property type="evidence" value="ECO:0007669"/>
    <property type="project" value="UniProtKB-KW"/>
</dbReference>
<protein>
    <submittedName>
        <fullName evidence="9">EF hand domain containing protein</fullName>
    </submittedName>
</protein>
<dbReference type="PROSITE" id="PS00018">
    <property type="entry name" value="EF_HAND_1"/>
    <property type="match status" value="5"/>
</dbReference>
<dbReference type="SMART" id="SM00185">
    <property type="entry name" value="ARM"/>
    <property type="match status" value="6"/>
</dbReference>
<keyword evidence="3" id="KW-0677">Repeat</keyword>
<dbReference type="VEuPathDB" id="AmoebaDB:ACA1_106800"/>
<evidence type="ECO:0000256" key="5">
    <source>
        <dbReference type="ARBA" id="ARBA00022927"/>
    </source>
</evidence>
<dbReference type="GO" id="GO:0043226">
    <property type="term" value="C:organelle"/>
    <property type="evidence" value="ECO:0007669"/>
    <property type="project" value="UniProtKB-ARBA"/>
</dbReference>
<dbReference type="CDD" id="cd05992">
    <property type="entry name" value="PB1"/>
    <property type="match status" value="1"/>
</dbReference>
<dbReference type="CDD" id="cd00051">
    <property type="entry name" value="EFh"/>
    <property type="match status" value="4"/>
</dbReference>
<dbReference type="InterPro" id="IPR000225">
    <property type="entry name" value="Armadillo"/>
</dbReference>
<dbReference type="FunFam" id="1.10.238.10:FF:000178">
    <property type="entry name" value="Calmodulin-2 A"/>
    <property type="match status" value="1"/>
</dbReference>
<dbReference type="OMA" id="NSSRCKI"/>
<dbReference type="InterPro" id="IPR018247">
    <property type="entry name" value="EF_Hand_1_Ca_BS"/>
</dbReference>
<evidence type="ECO:0000256" key="4">
    <source>
        <dbReference type="ARBA" id="ARBA00022837"/>
    </source>
</evidence>
<organism evidence="9 10">
    <name type="scientific">Acanthamoeba castellanii (strain ATCC 30010 / Neff)</name>
    <dbReference type="NCBI Taxonomy" id="1257118"/>
    <lineage>
        <taxon>Eukaryota</taxon>
        <taxon>Amoebozoa</taxon>
        <taxon>Discosea</taxon>
        <taxon>Longamoebia</taxon>
        <taxon>Centramoebida</taxon>
        <taxon>Acanthamoebidae</taxon>
        <taxon>Acanthamoeba</taxon>
    </lineage>
</organism>
<keyword evidence="4" id="KW-0106">Calcium</keyword>
<feature type="compositionally biased region" description="Pro residues" evidence="6">
    <location>
        <begin position="762"/>
        <end position="772"/>
    </location>
</feature>
<dbReference type="OrthoDB" id="29145at2759"/>
<proteinExistence type="inferred from homology"/>
<feature type="domain" description="EF-hand" evidence="7">
    <location>
        <begin position="46"/>
        <end position="81"/>
    </location>
</feature>
<dbReference type="KEGG" id="acan:ACA1_106800"/>